<dbReference type="Pfam" id="PF13560">
    <property type="entry name" value="HTH_31"/>
    <property type="match status" value="1"/>
</dbReference>
<organism evidence="2 3">
    <name type="scientific">Streptacidiphilus cavernicola</name>
    <dbReference type="NCBI Taxonomy" id="3342716"/>
    <lineage>
        <taxon>Bacteria</taxon>
        <taxon>Bacillati</taxon>
        <taxon>Actinomycetota</taxon>
        <taxon>Actinomycetes</taxon>
        <taxon>Kitasatosporales</taxon>
        <taxon>Streptomycetaceae</taxon>
        <taxon>Streptacidiphilus</taxon>
    </lineage>
</organism>
<dbReference type="SUPFAM" id="SSF47413">
    <property type="entry name" value="lambda repressor-like DNA-binding domains"/>
    <property type="match status" value="1"/>
</dbReference>
<gene>
    <name evidence="2" type="ORF">ACEZDE_32950</name>
</gene>
<reference evidence="2 3" key="1">
    <citation type="submission" date="2024-09" db="EMBL/GenBank/DDBJ databases">
        <authorList>
            <person name="Lee S.D."/>
        </authorList>
    </citation>
    <scope>NUCLEOTIDE SEQUENCE [LARGE SCALE GENOMIC DNA]</scope>
    <source>
        <strain evidence="2 3">N8-3</strain>
    </source>
</reference>
<dbReference type="PROSITE" id="PS50943">
    <property type="entry name" value="HTH_CROC1"/>
    <property type="match status" value="1"/>
</dbReference>
<dbReference type="InterPro" id="IPR011990">
    <property type="entry name" value="TPR-like_helical_dom_sf"/>
</dbReference>
<name>A0ABV6W5X4_9ACTN</name>
<accession>A0ABV6W5X4</accession>
<evidence type="ECO:0000313" key="2">
    <source>
        <dbReference type="EMBL" id="MFC1421415.1"/>
    </source>
</evidence>
<keyword evidence="3" id="KW-1185">Reference proteome</keyword>
<evidence type="ECO:0000313" key="3">
    <source>
        <dbReference type="Proteomes" id="UP001592531"/>
    </source>
</evidence>
<dbReference type="Gene3D" id="1.10.260.40">
    <property type="entry name" value="lambda repressor-like DNA-binding domains"/>
    <property type="match status" value="1"/>
</dbReference>
<dbReference type="InterPro" id="IPR001387">
    <property type="entry name" value="Cro/C1-type_HTH"/>
</dbReference>
<comment type="caution">
    <text evidence="2">The sequence shown here is derived from an EMBL/GenBank/DDBJ whole genome shotgun (WGS) entry which is preliminary data.</text>
</comment>
<dbReference type="CDD" id="cd00093">
    <property type="entry name" value="HTH_XRE"/>
    <property type="match status" value="1"/>
</dbReference>
<dbReference type="InterPro" id="IPR010982">
    <property type="entry name" value="Lambda_DNA-bd_dom_sf"/>
</dbReference>
<sequence length="412" mass="44201">MKYVEQPAFGQLVGQLRRDRGLSQAQLSGQGVSSSYVSRLESGLRAPTPQAVKYFAERFGVPEDTFRARSPQLAAERIAEGLTALEDGRPDAAVAALTEARDEAQDQLAPETRWLMLWNLARAYELQGLHPERRQAAGQLLAVGDELGSPTLRMKALTELAVCARLVGEVDQSVAVAGQALALGEEHMEVPRADIARALLALVAAEAEAGRLLDAAQHAELAQQIPPQELGTLRVQVLWSAATVAVRQGAVDQGLALLHQALAVADHRDILTWGRLRTAAVSLHLRSGQEVTGQVLTWFHEAEGVVGRYGTAGHQAELKALAARIAFHQGDRDRAALLAGQVLDDPTGLSLQDRMSVEILFQQVALSLGQGDTAVAALRAIAERLQASGNLDLAAEAWKALAEAALVRIREE</sequence>
<proteinExistence type="predicted"/>
<feature type="domain" description="HTH cro/C1-type" evidence="1">
    <location>
        <begin position="15"/>
        <end position="66"/>
    </location>
</feature>
<evidence type="ECO:0000259" key="1">
    <source>
        <dbReference type="PROSITE" id="PS50943"/>
    </source>
</evidence>
<dbReference type="SMART" id="SM00530">
    <property type="entry name" value="HTH_XRE"/>
    <property type="match status" value="1"/>
</dbReference>
<dbReference type="RefSeq" id="WP_380544599.1">
    <property type="nucleotide sequence ID" value="NZ_JBHFAB010000040.1"/>
</dbReference>
<dbReference type="EMBL" id="JBHFAB010000040">
    <property type="protein sequence ID" value="MFC1421415.1"/>
    <property type="molecule type" value="Genomic_DNA"/>
</dbReference>
<dbReference type="Gene3D" id="1.25.40.10">
    <property type="entry name" value="Tetratricopeptide repeat domain"/>
    <property type="match status" value="1"/>
</dbReference>
<dbReference type="Proteomes" id="UP001592531">
    <property type="component" value="Unassembled WGS sequence"/>
</dbReference>
<dbReference type="SUPFAM" id="SSF48452">
    <property type="entry name" value="TPR-like"/>
    <property type="match status" value="1"/>
</dbReference>
<protein>
    <submittedName>
        <fullName evidence="2">Helix-turn-helix domain-containing protein</fullName>
    </submittedName>
</protein>